<dbReference type="SUPFAM" id="SSF51445">
    <property type="entry name" value="(Trans)glycosidases"/>
    <property type="match status" value="1"/>
</dbReference>
<keyword evidence="1" id="KW-0732">Signal</keyword>
<sequence>MYVAVSMLLAAATVACYGLGPAPLPAPAPAPAPGRDLSASADNSTRWPYGPFSTRGRDIVNSRGDVITWAGVNWPMSGESMVPEGLEFASADDILDMVASVGWNIIRMGYATQMVDEIYDNGGADVTLLAAMTAALGAANGTRVTNAIVAKNPIWTAQTTRFKLWSDLARIAAAKRILIHPDVHVSKAQWCCSHTDGNAWFKDANFNTTTWRRGLAYVAAWARNHTNVVSMSLRNELRESYAAPALGYNWQTFVSNMSAGADVIFATNPDLLITWSGMQFSEDVSALTTRKNLLTAPCYKCSAIRDALRREPVYFDLASYPWAAKIVFELHLYAGSEDLDTGTCRLIEAGLYRNGFNALGVAPRPAACNVTADCPPPQRLTPVILSEFGHAQDPTLLTDTLTNCLADFTQRYRAGWMAWSLAGSYRVREGRQGFSDTWGLTNDNWTAWRFPQGVESFWKPWVKGMNITNPT</sequence>
<reference evidence="2" key="2">
    <citation type="submission" date="2023-06" db="EMBL/GenBank/DDBJ databases">
        <authorList>
            <consortium name="Lawrence Berkeley National Laboratory"/>
            <person name="Haridas S."/>
            <person name="Hensen N."/>
            <person name="Bonometti L."/>
            <person name="Westerberg I."/>
            <person name="Brannstrom I.O."/>
            <person name="Guillou S."/>
            <person name="Cros-Aarteil S."/>
            <person name="Calhoun S."/>
            <person name="Kuo A."/>
            <person name="Mondo S."/>
            <person name="Pangilinan J."/>
            <person name="Riley R."/>
            <person name="Labutti K."/>
            <person name="Andreopoulos B."/>
            <person name="Lipzen A."/>
            <person name="Chen C."/>
            <person name="Yanf M."/>
            <person name="Daum C."/>
            <person name="Ng V."/>
            <person name="Clum A."/>
            <person name="Steindorff A."/>
            <person name="Ohm R."/>
            <person name="Martin F."/>
            <person name="Silar P."/>
            <person name="Natvig D."/>
            <person name="Lalanne C."/>
            <person name="Gautier V."/>
            <person name="Ament-Velasquez S.L."/>
            <person name="Kruys A."/>
            <person name="Hutchinson M.I."/>
            <person name="Powell A.J."/>
            <person name="Barry K."/>
            <person name="Miller A.N."/>
            <person name="Grigoriev I.V."/>
            <person name="Debuchy R."/>
            <person name="Gladieux P."/>
            <person name="Thoren M.H."/>
            <person name="Johannesson H."/>
        </authorList>
    </citation>
    <scope>NUCLEOTIDE SEQUENCE</scope>
    <source>
        <strain evidence="2">CBS 958.72</strain>
    </source>
</reference>
<keyword evidence="3" id="KW-1185">Reference proteome</keyword>
<proteinExistence type="predicted"/>
<evidence type="ECO:0000313" key="2">
    <source>
        <dbReference type="EMBL" id="KAK3376106.1"/>
    </source>
</evidence>
<name>A0AAE0N9U6_9PEZI</name>
<dbReference type="PANTHER" id="PTHR31263:SF0">
    <property type="entry name" value="CELLULASE FAMILY PROTEIN (AFU_ORTHOLOGUE AFUA_5G14560)"/>
    <property type="match status" value="1"/>
</dbReference>
<organism evidence="2 3">
    <name type="scientific">Lasiosphaeria ovina</name>
    <dbReference type="NCBI Taxonomy" id="92902"/>
    <lineage>
        <taxon>Eukaryota</taxon>
        <taxon>Fungi</taxon>
        <taxon>Dikarya</taxon>
        <taxon>Ascomycota</taxon>
        <taxon>Pezizomycotina</taxon>
        <taxon>Sordariomycetes</taxon>
        <taxon>Sordariomycetidae</taxon>
        <taxon>Sordariales</taxon>
        <taxon>Lasiosphaeriaceae</taxon>
        <taxon>Lasiosphaeria</taxon>
    </lineage>
</organism>
<dbReference type="PANTHER" id="PTHR31263">
    <property type="entry name" value="CELLULASE FAMILY PROTEIN (AFU_ORTHOLOGUE AFUA_5G14560)"/>
    <property type="match status" value="1"/>
</dbReference>
<dbReference type="Gene3D" id="3.20.20.80">
    <property type="entry name" value="Glycosidases"/>
    <property type="match status" value="1"/>
</dbReference>
<feature type="signal peptide" evidence="1">
    <location>
        <begin position="1"/>
        <end position="18"/>
    </location>
</feature>
<gene>
    <name evidence="2" type="ORF">B0T24DRAFT_676998</name>
</gene>
<accession>A0AAE0N9U6</accession>
<evidence type="ECO:0000313" key="3">
    <source>
        <dbReference type="Proteomes" id="UP001287356"/>
    </source>
</evidence>
<reference evidence="2" key="1">
    <citation type="journal article" date="2023" name="Mol. Phylogenet. Evol.">
        <title>Genome-scale phylogeny and comparative genomics of the fungal order Sordariales.</title>
        <authorList>
            <person name="Hensen N."/>
            <person name="Bonometti L."/>
            <person name="Westerberg I."/>
            <person name="Brannstrom I.O."/>
            <person name="Guillou S."/>
            <person name="Cros-Aarteil S."/>
            <person name="Calhoun S."/>
            <person name="Haridas S."/>
            <person name="Kuo A."/>
            <person name="Mondo S."/>
            <person name="Pangilinan J."/>
            <person name="Riley R."/>
            <person name="LaButti K."/>
            <person name="Andreopoulos B."/>
            <person name="Lipzen A."/>
            <person name="Chen C."/>
            <person name="Yan M."/>
            <person name="Daum C."/>
            <person name="Ng V."/>
            <person name="Clum A."/>
            <person name="Steindorff A."/>
            <person name="Ohm R.A."/>
            <person name="Martin F."/>
            <person name="Silar P."/>
            <person name="Natvig D.O."/>
            <person name="Lalanne C."/>
            <person name="Gautier V."/>
            <person name="Ament-Velasquez S.L."/>
            <person name="Kruys A."/>
            <person name="Hutchinson M.I."/>
            <person name="Powell A.J."/>
            <person name="Barry K."/>
            <person name="Miller A.N."/>
            <person name="Grigoriev I.V."/>
            <person name="Debuchy R."/>
            <person name="Gladieux P."/>
            <person name="Hiltunen Thoren M."/>
            <person name="Johannesson H."/>
        </authorList>
    </citation>
    <scope>NUCLEOTIDE SEQUENCE</scope>
    <source>
        <strain evidence="2">CBS 958.72</strain>
    </source>
</reference>
<evidence type="ECO:0000256" key="1">
    <source>
        <dbReference type="SAM" id="SignalP"/>
    </source>
</evidence>
<feature type="chain" id="PRO_5042182391" evidence="1">
    <location>
        <begin position="19"/>
        <end position="471"/>
    </location>
</feature>
<dbReference type="Proteomes" id="UP001287356">
    <property type="component" value="Unassembled WGS sequence"/>
</dbReference>
<dbReference type="AlphaFoldDB" id="A0AAE0N9U6"/>
<protein>
    <submittedName>
        <fullName evidence="2">Beta-1,6-galactanase</fullName>
    </submittedName>
</protein>
<dbReference type="EMBL" id="JAULSN010000003">
    <property type="protein sequence ID" value="KAK3376106.1"/>
    <property type="molecule type" value="Genomic_DNA"/>
</dbReference>
<dbReference type="InterPro" id="IPR017853">
    <property type="entry name" value="GH"/>
</dbReference>
<comment type="caution">
    <text evidence="2">The sequence shown here is derived from an EMBL/GenBank/DDBJ whole genome shotgun (WGS) entry which is preliminary data.</text>
</comment>